<keyword evidence="1" id="KW-0812">Transmembrane</keyword>
<sequence length="157" mass="17659">MKVFKWLGIVAVVYIVFVLLFESVFLGMYQPSFEDPEGCSNVDGQNPLRSDCGIPMIVITTTDDKGESNNTMVARFITEGKLYVSAHHWTRGWYKAALKNTNVRGEIQGNVEDYTAVSVEGEEFELVAAGFPLPFSARFLMGFPPPRQILRLDPYLK</sequence>
<dbReference type="EMBL" id="NTJZ01000001">
    <property type="protein sequence ID" value="PDH35200.1"/>
    <property type="molecule type" value="Genomic_DNA"/>
</dbReference>
<dbReference type="Gene3D" id="2.30.110.10">
    <property type="entry name" value="Electron Transport, Fmn-binding Protein, Chain A"/>
    <property type="match status" value="1"/>
</dbReference>
<accession>A0A2A5WFA1</accession>
<dbReference type="AlphaFoldDB" id="A0A2A5WFA1"/>
<comment type="caution">
    <text evidence="2">The sequence shown here is derived from an EMBL/GenBank/DDBJ whole genome shotgun (WGS) entry which is preliminary data.</text>
</comment>
<dbReference type="InterPro" id="IPR012349">
    <property type="entry name" value="Split_barrel_FMN-bd"/>
</dbReference>
<organism evidence="2 3">
    <name type="scientific">OM182 bacterium MED-G28</name>
    <dbReference type="NCBI Taxonomy" id="1986256"/>
    <lineage>
        <taxon>Bacteria</taxon>
        <taxon>Pseudomonadati</taxon>
        <taxon>Pseudomonadota</taxon>
        <taxon>Gammaproteobacteria</taxon>
        <taxon>OMG group</taxon>
        <taxon>OM182 clade</taxon>
    </lineage>
</organism>
<name>A0A2A5WFA1_9GAMM</name>
<evidence type="ECO:0008006" key="4">
    <source>
        <dbReference type="Google" id="ProtNLM"/>
    </source>
</evidence>
<dbReference type="Proteomes" id="UP000219329">
    <property type="component" value="Unassembled WGS sequence"/>
</dbReference>
<proteinExistence type="predicted"/>
<feature type="transmembrane region" description="Helical" evidence="1">
    <location>
        <begin position="6"/>
        <end position="26"/>
    </location>
</feature>
<keyword evidence="1" id="KW-1133">Transmembrane helix</keyword>
<keyword evidence="1" id="KW-0472">Membrane</keyword>
<evidence type="ECO:0000313" key="2">
    <source>
        <dbReference type="EMBL" id="PDH35200.1"/>
    </source>
</evidence>
<evidence type="ECO:0000313" key="3">
    <source>
        <dbReference type="Proteomes" id="UP000219329"/>
    </source>
</evidence>
<reference evidence="2 3" key="1">
    <citation type="submission" date="2017-08" db="EMBL/GenBank/DDBJ databases">
        <title>Fine stratification of microbial communities through a metagenomic profile of the photic zone.</title>
        <authorList>
            <person name="Haro-Moreno J.M."/>
            <person name="Lopez-Perez M."/>
            <person name="De La Torre J."/>
            <person name="Picazo A."/>
            <person name="Camacho A."/>
            <person name="Rodriguez-Valera F."/>
        </authorList>
    </citation>
    <scope>NUCLEOTIDE SEQUENCE [LARGE SCALE GENOMIC DNA]</scope>
    <source>
        <strain evidence="2">MED-G28</strain>
    </source>
</reference>
<gene>
    <name evidence="2" type="ORF">CNF02_00280</name>
</gene>
<evidence type="ECO:0000256" key="1">
    <source>
        <dbReference type="SAM" id="Phobius"/>
    </source>
</evidence>
<protein>
    <recommendedName>
        <fullName evidence="4">DUF385 domain-containing protein</fullName>
    </recommendedName>
</protein>